<feature type="region of interest" description="Disordered" evidence="1">
    <location>
        <begin position="39"/>
        <end position="60"/>
    </location>
</feature>
<evidence type="ECO:0000313" key="2">
    <source>
        <dbReference type="EMBL" id="QEV20177.1"/>
    </source>
</evidence>
<evidence type="ECO:0000256" key="1">
    <source>
        <dbReference type="SAM" id="MobiDB-lite"/>
    </source>
</evidence>
<dbReference type="Proteomes" id="UP000326553">
    <property type="component" value="Chromosome"/>
</dbReference>
<dbReference type="AlphaFoldDB" id="A0A5J6HT62"/>
<protein>
    <submittedName>
        <fullName evidence="2">Uncharacterized protein</fullName>
    </submittedName>
</protein>
<name>A0A5J6HT62_STRAD</name>
<dbReference type="KEGG" id="salw:CP975_23955"/>
<sequence>MGWTRPGGAGAGAGAGAGVGGVRRRARFLIGRLSAPVRAGARRAQGEERGRVSRTAFGSL</sequence>
<organism evidence="2 3">
    <name type="scientific">Streptomyces alboniger</name>
    <dbReference type="NCBI Taxonomy" id="132473"/>
    <lineage>
        <taxon>Bacteria</taxon>
        <taxon>Bacillati</taxon>
        <taxon>Actinomycetota</taxon>
        <taxon>Actinomycetes</taxon>
        <taxon>Kitasatosporales</taxon>
        <taxon>Streptomycetaceae</taxon>
        <taxon>Streptomyces</taxon>
        <taxon>Streptomyces aurantiacus group</taxon>
    </lineage>
</organism>
<proteinExistence type="predicted"/>
<feature type="region of interest" description="Disordered" evidence="1">
    <location>
        <begin position="1"/>
        <end position="20"/>
    </location>
</feature>
<reference evidence="2 3" key="1">
    <citation type="submission" date="2017-09" db="EMBL/GenBank/DDBJ databases">
        <authorList>
            <person name="Lee N."/>
            <person name="Cho B.-K."/>
        </authorList>
    </citation>
    <scope>NUCLEOTIDE SEQUENCE [LARGE SCALE GENOMIC DNA]</scope>
    <source>
        <strain evidence="2 3">ATCC 12461</strain>
    </source>
</reference>
<gene>
    <name evidence="2" type="ORF">CP975_23955</name>
</gene>
<evidence type="ECO:0000313" key="3">
    <source>
        <dbReference type="Proteomes" id="UP000326553"/>
    </source>
</evidence>
<accession>A0A5J6HT62</accession>
<dbReference type="EMBL" id="CP023695">
    <property type="protein sequence ID" value="QEV20177.1"/>
    <property type="molecule type" value="Genomic_DNA"/>
</dbReference>
<keyword evidence="3" id="KW-1185">Reference proteome</keyword>